<feature type="domain" description="CENP-V/GFA" evidence="4">
    <location>
        <begin position="3"/>
        <end position="114"/>
    </location>
</feature>
<dbReference type="Proteomes" id="UP001500827">
    <property type="component" value="Unassembled WGS sequence"/>
</dbReference>
<dbReference type="InterPro" id="IPR006913">
    <property type="entry name" value="CENP-V/GFA"/>
</dbReference>
<dbReference type="InterPro" id="IPR011057">
    <property type="entry name" value="Mss4-like_sf"/>
</dbReference>
<protein>
    <submittedName>
        <fullName evidence="5">GFA family protein</fullName>
    </submittedName>
</protein>
<keyword evidence="3" id="KW-0862">Zinc</keyword>
<evidence type="ECO:0000256" key="1">
    <source>
        <dbReference type="ARBA" id="ARBA00005495"/>
    </source>
</evidence>
<dbReference type="PANTHER" id="PTHR28620">
    <property type="entry name" value="CENTROMERE PROTEIN V"/>
    <property type="match status" value="1"/>
</dbReference>
<name>A0ABP7KYW8_9SPHN</name>
<dbReference type="Gene3D" id="2.170.150.70">
    <property type="match status" value="1"/>
</dbReference>
<evidence type="ECO:0000313" key="6">
    <source>
        <dbReference type="Proteomes" id="UP001500827"/>
    </source>
</evidence>
<dbReference type="PANTHER" id="PTHR28620:SF1">
    <property type="entry name" value="CENP-V_GFA DOMAIN-CONTAINING PROTEIN"/>
    <property type="match status" value="1"/>
</dbReference>
<keyword evidence="2" id="KW-0479">Metal-binding</keyword>
<gene>
    <name evidence="5" type="ORF">GCM10022276_08350</name>
</gene>
<evidence type="ECO:0000259" key="4">
    <source>
        <dbReference type="PROSITE" id="PS51891"/>
    </source>
</evidence>
<comment type="similarity">
    <text evidence="1">Belongs to the Gfa family.</text>
</comment>
<proteinExistence type="inferred from homology"/>
<dbReference type="SUPFAM" id="SSF51316">
    <property type="entry name" value="Mss4-like"/>
    <property type="match status" value="1"/>
</dbReference>
<comment type="caution">
    <text evidence="5">The sequence shown here is derived from an EMBL/GenBank/DDBJ whole genome shotgun (WGS) entry which is preliminary data.</text>
</comment>
<keyword evidence="6" id="KW-1185">Reference proteome</keyword>
<dbReference type="Pfam" id="PF04828">
    <property type="entry name" value="GFA"/>
    <property type="match status" value="1"/>
</dbReference>
<dbReference type="PROSITE" id="PS51891">
    <property type="entry name" value="CENP_V_GFA"/>
    <property type="match status" value="1"/>
</dbReference>
<evidence type="ECO:0000313" key="5">
    <source>
        <dbReference type="EMBL" id="GAA3891549.1"/>
    </source>
</evidence>
<dbReference type="RefSeq" id="WP_344698433.1">
    <property type="nucleotide sequence ID" value="NZ_BAABBM010000001.1"/>
</dbReference>
<dbReference type="InterPro" id="IPR052355">
    <property type="entry name" value="CENP-V-like"/>
</dbReference>
<accession>A0ABP7KYW8</accession>
<dbReference type="EMBL" id="BAABBM010000001">
    <property type="protein sequence ID" value="GAA3891549.1"/>
    <property type="molecule type" value="Genomic_DNA"/>
</dbReference>
<evidence type="ECO:0000256" key="2">
    <source>
        <dbReference type="ARBA" id="ARBA00022723"/>
    </source>
</evidence>
<evidence type="ECO:0000256" key="3">
    <source>
        <dbReference type="ARBA" id="ARBA00022833"/>
    </source>
</evidence>
<sequence>MKVAGGCHCGSVRFEAELPAEPVPALDCNCSVCRMTGFLHLMVPHDEFELVSGDDDLVSYRFGSGTAEHLFCGRCGVKSFYQPRSHPDAWSVNAHCLDQAVELAIEPFDGANWEQAKAELDGRK</sequence>
<reference evidence="6" key="1">
    <citation type="journal article" date="2019" name="Int. J. Syst. Evol. Microbiol.">
        <title>The Global Catalogue of Microorganisms (GCM) 10K type strain sequencing project: providing services to taxonomists for standard genome sequencing and annotation.</title>
        <authorList>
            <consortium name="The Broad Institute Genomics Platform"/>
            <consortium name="The Broad Institute Genome Sequencing Center for Infectious Disease"/>
            <person name="Wu L."/>
            <person name="Ma J."/>
        </authorList>
    </citation>
    <scope>NUCLEOTIDE SEQUENCE [LARGE SCALE GENOMIC DNA]</scope>
    <source>
        <strain evidence="6">JCM 17543</strain>
    </source>
</reference>
<organism evidence="5 6">
    <name type="scientific">Sphingomonas limnosediminicola</name>
    <dbReference type="NCBI Taxonomy" id="940133"/>
    <lineage>
        <taxon>Bacteria</taxon>
        <taxon>Pseudomonadati</taxon>
        <taxon>Pseudomonadota</taxon>
        <taxon>Alphaproteobacteria</taxon>
        <taxon>Sphingomonadales</taxon>
        <taxon>Sphingomonadaceae</taxon>
        <taxon>Sphingomonas</taxon>
    </lineage>
</organism>